<dbReference type="GO" id="GO:0006626">
    <property type="term" value="P:protein targeting to mitochondrion"/>
    <property type="evidence" value="ECO:0007669"/>
    <property type="project" value="TreeGrafter"/>
</dbReference>
<keyword evidence="2" id="KW-0472">Membrane</keyword>
<feature type="domain" description="Mitochondrial outer membrane protein OM14 C-terminal" evidence="3">
    <location>
        <begin position="126"/>
        <end position="185"/>
    </location>
</feature>
<dbReference type="PANTHER" id="PTHR38402">
    <property type="entry name" value="MITOCHONDRIAL OUTER MEMBRANE PROTEIN OM14"/>
    <property type="match status" value="1"/>
</dbReference>
<protein>
    <recommendedName>
        <fullName evidence="3">Mitochondrial outer membrane protein OM14 C-terminal domain-containing protein</fullName>
    </recommendedName>
</protein>
<dbReference type="InterPro" id="IPR039454">
    <property type="entry name" value="OM14"/>
</dbReference>
<dbReference type="AlphaFoldDB" id="U1HVI5"/>
<keyword evidence="5" id="KW-1185">Reference proteome</keyword>
<keyword evidence="2" id="KW-0812">Transmembrane</keyword>
<reference evidence="5" key="1">
    <citation type="journal article" date="2014" name="BMC Genomics">
        <title>Genome characteristics reveal the impact of lichenization on lichen-forming fungus Endocarpon pusillum Hedwig (Verrucariales, Ascomycota).</title>
        <authorList>
            <person name="Wang Y.-Y."/>
            <person name="Liu B."/>
            <person name="Zhang X.-Y."/>
            <person name="Zhou Q.-M."/>
            <person name="Zhang T."/>
            <person name="Li H."/>
            <person name="Yu Y.-F."/>
            <person name="Zhang X.-L."/>
            <person name="Hao X.-Y."/>
            <person name="Wang M."/>
            <person name="Wang L."/>
            <person name="Wei J.-C."/>
        </authorList>
    </citation>
    <scope>NUCLEOTIDE SEQUENCE [LARGE SCALE GENOMIC DNA]</scope>
    <source>
        <strain evidence="5">Z07020 / HMAS-L-300199</strain>
    </source>
</reference>
<gene>
    <name evidence="4" type="ORF">EPUS_07208</name>
</gene>
<dbReference type="OrthoDB" id="5422928at2759"/>
<proteinExistence type="predicted"/>
<evidence type="ECO:0000313" key="4">
    <source>
        <dbReference type="EMBL" id="ERF73374.1"/>
    </source>
</evidence>
<feature type="compositionally biased region" description="Basic and acidic residues" evidence="1">
    <location>
        <begin position="76"/>
        <end position="104"/>
    </location>
</feature>
<dbReference type="EMBL" id="KE720956">
    <property type="protein sequence ID" value="ERF73374.1"/>
    <property type="molecule type" value="Genomic_DNA"/>
</dbReference>
<evidence type="ECO:0000256" key="2">
    <source>
        <dbReference type="SAM" id="Phobius"/>
    </source>
</evidence>
<keyword evidence="2" id="KW-1133">Transmembrane helix</keyword>
<dbReference type="PANTHER" id="PTHR38402:SF1">
    <property type="entry name" value="MITOCHONDRIAL OUTER MEMBRANE PROTEIN OM14"/>
    <property type="match status" value="1"/>
</dbReference>
<accession>U1HVI5</accession>
<dbReference type="Proteomes" id="UP000019373">
    <property type="component" value="Unassembled WGS sequence"/>
</dbReference>
<evidence type="ECO:0000256" key="1">
    <source>
        <dbReference type="SAM" id="MobiDB-lite"/>
    </source>
</evidence>
<feature type="transmembrane region" description="Helical" evidence="2">
    <location>
        <begin position="161"/>
        <end position="179"/>
    </location>
</feature>
<dbReference type="GO" id="GO:1990593">
    <property type="term" value="F:nascent polypeptide-associated complex binding"/>
    <property type="evidence" value="ECO:0007669"/>
    <property type="project" value="InterPro"/>
</dbReference>
<evidence type="ECO:0000313" key="5">
    <source>
        <dbReference type="Proteomes" id="UP000019373"/>
    </source>
</evidence>
<feature type="region of interest" description="Disordered" evidence="1">
    <location>
        <begin position="27"/>
        <end position="120"/>
    </location>
</feature>
<sequence length="192" mass="20698">MSYAEAAAKGPKQSPEEAYAYPPLIPISSIRAPAPPQIEKTESDTTSLVDVDSPHISSVPADYESQRVKTTTQATRLEHEAEDKAREAAKRTSEAAHETKEKAKVGAKKAKAKAKEEGRKLDANRDNPVVIANGVILLVGSGVLGFAAYKKYSEGTLDWKVAGTTAAAVGAFAVADYFVSQWFFQNKYPPNE</sequence>
<feature type="region of interest" description="Disordered" evidence="1">
    <location>
        <begin position="1"/>
        <end position="20"/>
    </location>
</feature>
<feature type="transmembrane region" description="Helical" evidence="2">
    <location>
        <begin position="129"/>
        <end position="149"/>
    </location>
</feature>
<organism evidence="4 5">
    <name type="scientific">Endocarpon pusillum (strain Z07020 / HMAS-L-300199)</name>
    <name type="common">Lichen-forming fungus</name>
    <dbReference type="NCBI Taxonomy" id="1263415"/>
    <lineage>
        <taxon>Eukaryota</taxon>
        <taxon>Fungi</taxon>
        <taxon>Dikarya</taxon>
        <taxon>Ascomycota</taxon>
        <taxon>Pezizomycotina</taxon>
        <taxon>Eurotiomycetes</taxon>
        <taxon>Chaetothyriomycetidae</taxon>
        <taxon>Verrucariales</taxon>
        <taxon>Verrucariaceae</taxon>
        <taxon>Endocarpon</taxon>
    </lineage>
</organism>
<dbReference type="GO" id="GO:0005741">
    <property type="term" value="C:mitochondrial outer membrane"/>
    <property type="evidence" value="ECO:0007669"/>
    <property type="project" value="InterPro"/>
</dbReference>
<dbReference type="InterPro" id="IPR039453">
    <property type="entry name" value="OM14_C"/>
</dbReference>
<name>U1HVI5_ENDPU</name>
<dbReference type="eggNOG" id="ENOG502S8W1">
    <property type="taxonomic scope" value="Eukaryota"/>
</dbReference>
<dbReference type="HOGENOM" id="CLU_100298_1_0_1"/>
<dbReference type="Pfam" id="PF17304">
    <property type="entry name" value="OM14_C"/>
    <property type="match status" value="1"/>
</dbReference>
<evidence type="ECO:0000259" key="3">
    <source>
        <dbReference type="Pfam" id="PF17304"/>
    </source>
</evidence>
<dbReference type="RefSeq" id="XP_007800973.1">
    <property type="nucleotide sequence ID" value="XM_007802782.1"/>
</dbReference>
<dbReference type="GeneID" id="19242093"/>
<dbReference type="OMA" id="LQNKFPP"/>